<dbReference type="AlphaFoldDB" id="A0A7J7N6I9"/>
<gene>
    <name evidence="1" type="ORF">GIB67_029025</name>
</gene>
<keyword evidence="2" id="KW-1185">Reference proteome</keyword>
<dbReference type="PANTHER" id="PTHR33975:SF2">
    <property type="entry name" value="MYELIN-ASSOCIATED OLIGODENDROCYTE BASIC PROTEIN"/>
    <property type="match status" value="1"/>
</dbReference>
<sequence>MICDMVLIRNLRKVGLLGTARSFQKDLDRIAETADTSSSEGLSYILKETIFALLRHPDCCVSCYSSLDVKFSMEDGEKCFNQLSTEEQAKFNEVTLSNVNNIKRRSTRNKTSSGFSNEYIVVSQAFKTTIFFTIKL</sequence>
<dbReference type="Pfam" id="PF07466">
    <property type="entry name" value="DUF1517"/>
    <property type="match status" value="1"/>
</dbReference>
<dbReference type="EMBL" id="JACGCM010001011">
    <property type="protein sequence ID" value="KAF6162756.1"/>
    <property type="molecule type" value="Genomic_DNA"/>
</dbReference>
<comment type="caution">
    <text evidence="1">The sequence shown here is derived from an EMBL/GenBank/DDBJ whole genome shotgun (WGS) entry which is preliminary data.</text>
</comment>
<evidence type="ECO:0000313" key="1">
    <source>
        <dbReference type="EMBL" id="KAF6162756.1"/>
    </source>
</evidence>
<dbReference type="GO" id="GO:0009507">
    <property type="term" value="C:chloroplast"/>
    <property type="evidence" value="ECO:0007669"/>
    <property type="project" value="TreeGrafter"/>
</dbReference>
<dbReference type="InterPro" id="IPR053023">
    <property type="entry name" value="FLAP_modulator"/>
</dbReference>
<proteinExistence type="predicted"/>
<dbReference type="InterPro" id="IPR010903">
    <property type="entry name" value="DUF1517"/>
</dbReference>
<dbReference type="OrthoDB" id="542507at2759"/>
<accession>A0A7J7N6I9</accession>
<dbReference type="Proteomes" id="UP000541444">
    <property type="component" value="Unassembled WGS sequence"/>
</dbReference>
<evidence type="ECO:0000313" key="2">
    <source>
        <dbReference type="Proteomes" id="UP000541444"/>
    </source>
</evidence>
<dbReference type="PANTHER" id="PTHR33975">
    <property type="entry name" value="MYELIN-ASSOCIATED OLIGODENDROCYTE BASIC PROTEIN"/>
    <property type="match status" value="1"/>
</dbReference>
<name>A0A7J7N6I9_9MAGN</name>
<protein>
    <submittedName>
        <fullName evidence="1">Uncharacterized protein</fullName>
    </submittedName>
</protein>
<reference evidence="1 2" key="1">
    <citation type="journal article" date="2020" name="IScience">
        <title>Genome Sequencing of the Endangered Kingdonia uniflora (Circaeasteraceae, Ranunculales) Reveals Potential Mechanisms of Evolutionary Specialization.</title>
        <authorList>
            <person name="Sun Y."/>
            <person name="Deng T."/>
            <person name="Zhang A."/>
            <person name="Moore M.J."/>
            <person name="Landis J.B."/>
            <person name="Lin N."/>
            <person name="Zhang H."/>
            <person name="Zhang X."/>
            <person name="Huang J."/>
            <person name="Zhang X."/>
            <person name="Sun H."/>
            <person name="Wang H."/>
        </authorList>
    </citation>
    <scope>NUCLEOTIDE SEQUENCE [LARGE SCALE GENOMIC DNA]</scope>
    <source>
        <strain evidence="1">TB1705</strain>
        <tissue evidence="1">Leaf</tissue>
    </source>
</reference>
<organism evidence="1 2">
    <name type="scientific">Kingdonia uniflora</name>
    <dbReference type="NCBI Taxonomy" id="39325"/>
    <lineage>
        <taxon>Eukaryota</taxon>
        <taxon>Viridiplantae</taxon>
        <taxon>Streptophyta</taxon>
        <taxon>Embryophyta</taxon>
        <taxon>Tracheophyta</taxon>
        <taxon>Spermatophyta</taxon>
        <taxon>Magnoliopsida</taxon>
        <taxon>Ranunculales</taxon>
        <taxon>Circaeasteraceae</taxon>
        <taxon>Kingdonia</taxon>
    </lineage>
</organism>